<reference evidence="1" key="1">
    <citation type="submission" date="2024-09" db="EMBL/GenBank/DDBJ databases">
        <title>Black Yeasts Isolated from many extreme environments.</title>
        <authorList>
            <person name="Coleine C."/>
            <person name="Stajich J.E."/>
            <person name="Selbmann L."/>
        </authorList>
    </citation>
    <scope>NUCLEOTIDE SEQUENCE</scope>
    <source>
        <strain evidence="1">CCFEE 5737</strain>
    </source>
</reference>
<dbReference type="Proteomes" id="UP001186974">
    <property type="component" value="Unassembled WGS sequence"/>
</dbReference>
<accession>A0ACC3DWR5</accession>
<comment type="caution">
    <text evidence="1">The sequence shown here is derived from an EMBL/GenBank/DDBJ whole genome shotgun (WGS) entry which is preliminary data.</text>
</comment>
<dbReference type="EMBL" id="JAWDJW010000268">
    <property type="protein sequence ID" value="KAK3081146.1"/>
    <property type="molecule type" value="Genomic_DNA"/>
</dbReference>
<proteinExistence type="predicted"/>
<keyword evidence="2" id="KW-1185">Reference proteome</keyword>
<sequence>MSATATNYPEPTLQPQSPSPQLPSRKPRVRRDRRACTMDDEGLNLAKIIAWSHLSAQAIQLGLVDSSEINSCDQMMRQGLYRTLWEEISAQYDHLFMTNKRLVVFAAPMWWVGHDEYHAQIKIPPQFAAHEKIAQYCVLDPTFKLSTNALLTRLTRKRAVEDLSAAPERIHGVLCPVAPSAAQQKANSKAINFAWPRPITARASQSSQPKPLTNANRHSAEVADDCASVEQAQAVRFVSAADRPIRTITRQKLQEVTDHRVFKKSTRGDSLMPSPEHSVERSQYRPNSHNDQSSNSGDDWTEIQRADACADRSELPDTYSQTSYSLGANSTSNEPPLPNQSSLCIHEKTPAPDLSPIMEGARSPSGIDSSDMFDIIDALRNGPDREYQSDPTMPCRPPPPVPRSSTEPAFRSTQSHPNLKKFNVNASALDQEIMEAYAPEDGSWPLNDLPNMRMYKSLPQNAALLSMYLARFLVCEVVLREKDIAHSYHGLSKSEL</sequence>
<evidence type="ECO:0000313" key="2">
    <source>
        <dbReference type="Proteomes" id="UP001186974"/>
    </source>
</evidence>
<name>A0ACC3DWR5_9PEZI</name>
<organism evidence="1 2">
    <name type="scientific">Coniosporium uncinatum</name>
    <dbReference type="NCBI Taxonomy" id="93489"/>
    <lineage>
        <taxon>Eukaryota</taxon>
        <taxon>Fungi</taxon>
        <taxon>Dikarya</taxon>
        <taxon>Ascomycota</taxon>
        <taxon>Pezizomycotina</taxon>
        <taxon>Dothideomycetes</taxon>
        <taxon>Dothideomycetes incertae sedis</taxon>
        <taxon>Coniosporium</taxon>
    </lineage>
</organism>
<gene>
    <name evidence="1" type="ORF">LTS18_009791</name>
</gene>
<evidence type="ECO:0000313" key="1">
    <source>
        <dbReference type="EMBL" id="KAK3081146.1"/>
    </source>
</evidence>
<protein>
    <submittedName>
        <fullName evidence="1">Uncharacterized protein</fullName>
    </submittedName>
</protein>